<dbReference type="EMBL" id="HBUE01156245">
    <property type="protein sequence ID" value="CAG6507872.1"/>
    <property type="molecule type" value="Transcribed_RNA"/>
</dbReference>
<evidence type="ECO:0000256" key="1">
    <source>
        <dbReference type="SAM" id="MobiDB-lite"/>
    </source>
</evidence>
<organism evidence="2">
    <name type="scientific">Culex pipiens</name>
    <name type="common">House mosquito</name>
    <dbReference type="NCBI Taxonomy" id="7175"/>
    <lineage>
        <taxon>Eukaryota</taxon>
        <taxon>Metazoa</taxon>
        <taxon>Ecdysozoa</taxon>
        <taxon>Arthropoda</taxon>
        <taxon>Hexapoda</taxon>
        <taxon>Insecta</taxon>
        <taxon>Pterygota</taxon>
        <taxon>Neoptera</taxon>
        <taxon>Endopterygota</taxon>
        <taxon>Diptera</taxon>
        <taxon>Nematocera</taxon>
        <taxon>Culicoidea</taxon>
        <taxon>Culicidae</taxon>
        <taxon>Culicinae</taxon>
        <taxon>Culicini</taxon>
        <taxon>Culex</taxon>
        <taxon>Culex</taxon>
    </lineage>
</organism>
<accession>A0A8D8ITF8</accession>
<sequence length="339" mass="38834">MVVLQLKVRVLVVVRHLLAIVDEVVVLIRLLTSVVVVAVVVRARPHTVRLDRALEVVRLQILRRVLLQVQRVQRKVIVVDRLPGPQRVSVQIRVRVTNRRVVRLKVLLTRTRRAREQREPTRVRLLHVLLARHSLRRPGLQPSHPRQQRNDHDLDEPQAELITPLEPIDLDVARPQRLLRRRRVVHVRRRQLDLGLRADADRAVDLQRRQQDEQQGGRDRDVDRVAQIVVPVDVVLGLVQDPLEQSVHVQVQDAKRQADEDVDDLADEGEHTGWDLDVGGAVSGGAAARQQLRLLVVELLGLVRLNQVQRYAQSHVNSRSDHDRERTEDGTVPVGFVVD</sequence>
<feature type="region of interest" description="Disordered" evidence="1">
    <location>
        <begin position="314"/>
        <end position="339"/>
    </location>
</feature>
<name>A0A8D8ITF8_CULPI</name>
<evidence type="ECO:0000313" key="2">
    <source>
        <dbReference type="EMBL" id="CAG6559219.1"/>
    </source>
</evidence>
<feature type="compositionally biased region" description="Basic and acidic residues" evidence="1">
    <location>
        <begin position="318"/>
        <end position="329"/>
    </location>
</feature>
<protein>
    <submittedName>
        <fullName evidence="2">(northern house mosquito) hypothetical protein</fullName>
    </submittedName>
</protein>
<reference evidence="2" key="1">
    <citation type="submission" date="2021-05" db="EMBL/GenBank/DDBJ databases">
        <authorList>
            <person name="Alioto T."/>
            <person name="Alioto T."/>
            <person name="Gomez Garrido J."/>
        </authorList>
    </citation>
    <scope>NUCLEOTIDE SEQUENCE</scope>
</reference>
<proteinExistence type="predicted"/>
<dbReference type="AlphaFoldDB" id="A0A8D8ITF8"/>
<dbReference type="EMBL" id="HBUE01261346">
    <property type="protein sequence ID" value="CAG6559219.1"/>
    <property type="molecule type" value="Transcribed_RNA"/>
</dbReference>